<dbReference type="InterPro" id="IPR018392">
    <property type="entry name" value="LysM"/>
</dbReference>
<gene>
    <name evidence="6" type="ORF">GCM10010910_10880</name>
</gene>
<sequence length="243" mass="24433">MEFTVKQNHNTRTAPSRFARGGAIAAGVIALAGAATFVPTAANAADGATWDALAQCESGGNWSINTGNGYYGGLQFSMSTWQANGGVGNPADASREEQIRVAENVLATQGWGAWPTCSAQIGASGSAEPAPAADPAPAAAPEEAAAPAAPAAPAESAAPAEQAAPAQPAAEAPAADPAPASYDLPDVTASDETYTIEAGDTLSIVADELDIEDGWLALFAANQDEISDPNLIFAGQEIVLPEQ</sequence>
<evidence type="ECO:0000256" key="4">
    <source>
        <dbReference type="SAM" id="SignalP"/>
    </source>
</evidence>
<dbReference type="SUPFAM" id="SSF53955">
    <property type="entry name" value="Lysozyme-like"/>
    <property type="match status" value="1"/>
</dbReference>
<feature type="domain" description="LysM" evidence="5">
    <location>
        <begin position="192"/>
        <end position="240"/>
    </location>
</feature>
<dbReference type="InterPro" id="IPR036779">
    <property type="entry name" value="LysM_dom_sf"/>
</dbReference>
<dbReference type="SMART" id="SM00257">
    <property type="entry name" value="LysM"/>
    <property type="match status" value="1"/>
</dbReference>
<dbReference type="CDD" id="cd13925">
    <property type="entry name" value="RPF"/>
    <property type="match status" value="1"/>
</dbReference>
<name>A0ABQ2N0D2_9MICO</name>
<accession>A0ABQ2N0D2</accession>
<evidence type="ECO:0000313" key="7">
    <source>
        <dbReference type="Proteomes" id="UP000638043"/>
    </source>
</evidence>
<dbReference type="CDD" id="cd00118">
    <property type="entry name" value="LysM"/>
    <property type="match status" value="1"/>
</dbReference>
<dbReference type="EMBL" id="BMMQ01000002">
    <property type="protein sequence ID" value="GGO61924.1"/>
    <property type="molecule type" value="Genomic_DNA"/>
</dbReference>
<dbReference type="Gene3D" id="1.10.530.10">
    <property type="match status" value="1"/>
</dbReference>
<feature type="chain" id="PRO_5046731623" description="LysM domain-containing protein" evidence="4">
    <location>
        <begin position="45"/>
        <end position="243"/>
    </location>
</feature>
<dbReference type="PANTHER" id="PTHR34700">
    <property type="entry name" value="POTASSIUM BINDING PROTEIN KBP"/>
    <property type="match status" value="1"/>
</dbReference>
<comment type="similarity">
    <text evidence="1">Belongs to the transglycosylase family. Rpf subfamily.</text>
</comment>
<reference evidence="7" key="1">
    <citation type="journal article" date="2019" name="Int. J. Syst. Evol. Microbiol.">
        <title>The Global Catalogue of Microorganisms (GCM) 10K type strain sequencing project: providing services to taxonomists for standard genome sequencing and annotation.</title>
        <authorList>
            <consortium name="The Broad Institute Genomics Platform"/>
            <consortium name="The Broad Institute Genome Sequencing Center for Infectious Disease"/>
            <person name="Wu L."/>
            <person name="Ma J."/>
        </authorList>
    </citation>
    <scope>NUCLEOTIDE SEQUENCE [LARGE SCALE GENOMIC DNA]</scope>
    <source>
        <strain evidence="7">CGMCC 4.7181</strain>
    </source>
</reference>
<feature type="compositionally biased region" description="Low complexity" evidence="3">
    <location>
        <begin position="126"/>
        <end position="180"/>
    </location>
</feature>
<dbReference type="Pfam" id="PF06737">
    <property type="entry name" value="Transglycosylas"/>
    <property type="match status" value="1"/>
</dbReference>
<evidence type="ECO:0000256" key="1">
    <source>
        <dbReference type="ARBA" id="ARBA00010830"/>
    </source>
</evidence>
<keyword evidence="2" id="KW-0378">Hydrolase</keyword>
<feature type="signal peptide" evidence="4">
    <location>
        <begin position="1"/>
        <end position="44"/>
    </location>
</feature>
<dbReference type="Proteomes" id="UP000638043">
    <property type="component" value="Unassembled WGS sequence"/>
</dbReference>
<organism evidence="6 7">
    <name type="scientific">Microbacterium nanhaiense</name>
    <dbReference type="NCBI Taxonomy" id="1301026"/>
    <lineage>
        <taxon>Bacteria</taxon>
        <taxon>Bacillati</taxon>
        <taxon>Actinomycetota</taxon>
        <taxon>Actinomycetes</taxon>
        <taxon>Micrococcales</taxon>
        <taxon>Microbacteriaceae</taxon>
        <taxon>Microbacterium</taxon>
    </lineage>
</organism>
<dbReference type="InterPro" id="IPR023346">
    <property type="entry name" value="Lysozyme-like_dom_sf"/>
</dbReference>
<evidence type="ECO:0000313" key="6">
    <source>
        <dbReference type="EMBL" id="GGO61924.1"/>
    </source>
</evidence>
<dbReference type="Pfam" id="PF01476">
    <property type="entry name" value="LysM"/>
    <property type="match status" value="1"/>
</dbReference>
<keyword evidence="4" id="KW-0732">Signal</keyword>
<dbReference type="RefSeq" id="WP_373286283.1">
    <property type="nucleotide sequence ID" value="NZ_BMMQ01000002.1"/>
</dbReference>
<protein>
    <recommendedName>
        <fullName evidence="5">LysM domain-containing protein</fullName>
    </recommendedName>
</protein>
<dbReference type="Gene3D" id="3.10.350.10">
    <property type="entry name" value="LysM domain"/>
    <property type="match status" value="1"/>
</dbReference>
<evidence type="ECO:0000259" key="5">
    <source>
        <dbReference type="PROSITE" id="PS51782"/>
    </source>
</evidence>
<evidence type="ECO:0000256" key="2">
    <source>
        <dbReference type="ARBA" id="ARBA00022801"/>
    </source>
</evidence>
<feature type="region of interest" description="Disordered" evidence="3">
    <location>
        <begin position="121"/>
        <end position="186"/>
    </location>
</feature>
<dbReference type="PROSITE" id="PS51782">
    <property type="entry name" value="LYSM"/>
    <property type="match status" value="1"/>
</dbReference>
<dbReference type="InterPro" id="IPR052196">
    <property type="entry name" value="Bact_Kbp"/>
</dbReference>
<dbReference type="PANTHER" id="PTHR34700:SF4">
    <property type="entry name" value="PHAGE-LIKE ELEMENT PBSX PROTEIN XKDP"/>
    <property type="match status" value="1"/>
</dbReference>
<comment type="caution">
    <text evidence="6">The sequence shown here is derived from an EMBL/GenBank/DDBJ whole genome shotgun (WGS) entry which is preliminary data.</text>
</comment>
<dbReference type="InterPro" id="IPR010618">
    <property type="entry name" value="RPF"/>
</dbReference>
<keyword evidence="7" id="KW-1185">Reference proteome</keyword>
<evidence type="ECO:0000256" key="3">
    <source>
        <dbReference type="SAM" id="MobiDB-lite"/>
    </source>
</evidence>
<proteinExistence type="inferred from homology"/>